<keyword evidence="3" id="KW-1185">Reference proteome</keyword>
<dbReference type="AlphaFoldDB" id="D8LFW9"/>
<dbReference type="EMBL" id="FN648082">
    <property type="protein sequence ID" value="CBN78868.1"/>
    <property type="molecule type" value="Genomic_DNA"/>
</dbReference>
<dbReference type="InParanoid" id="D8LFW9"/>
<name>D8LFW9_ECTSI</name>
<organism evidence="2 3">
    <name type="scientific">Ectocarpus siliculosus</name>
    <name type="common">Brown alga</name>
    <name type="synonym">Conferva siliculosa</name>
    <dbReference type="NCBI Taxonomy" id="2880"/>
    <lineage>
        <taxon>Eukaryota</taxon>
        <taxon>Sar</taxon>
        <taxon>Stramenopiles</taxon>
        <taxon>Ochrophyta</taxon>
        <taxon>PX clade</taxon>
        <taxon>Phaeophyceae</taxon>
        <taxon>Ectocarpales</taxon>
        <taxon>Ectocarpaceae</taxon>
        <taxon>Ectocarpus</taxon>
    </lineage>
</organism>
<dbReference type="EMBL" id="FN649728">
    <property type="protein sequence ID" value="CBN78868.1"/>
    <property type="molecule type" value="Genomic_DNA"/>
</dbReference>
<dbReference type="Proteomes" id="UP000002630">
    <property type="component" value="Linkage Group LG03"/>
</dbReference>
<protein>
    <submittedName>
        <fullName evidence="2">Uncharacterized protein</fullName>
    </submittedName>
</protein>
<proteinExistence type="predicted"/>
<evidence type="ECO:0000313" key="2">
    <source>
        <dbReference type="EMBL" id="CBN78868.1"/>
    </source>
</evidence>
<evidence type="ECO:0000313" key="3">
    <source>
        <dbReference type="Proteomes" id="UP000002630"/>
    </source>
</evidence>
<feature type="region of interest" description="Disordered" evidence="1">
    <location>
        <begin position="1"/>
        <end position="21"/>
    </location>
</feature>
<evidence type="ECO:0000256" key="1">
    <source>
        <dbReference type="SAM" id="MobiDB-lite"/>
    </source>
</evidence>
<gene>
    <name evidence="2" type="ORF">Esi_0152_0040</name>
</gene>
<reference evidence="2 3" key="1">
    <citation type="journal article" date="2010" name="Nature">
        <title>The Ectocarpus genome and the independent evolution of multicellularity in brown algae.</title>
        <authorList>
            <person name="Cock J.M."/>
            <person name="Sterck L."/>
            <person name="Rouze P."/>
            <person name="Scornet D."/>
            <person name="Allen A.E."/>
            <person name="Amoutzias G."/>
            <person name="Anthouard V."/>
            <person name="Artiguenave F."/>
            <person name="Aury J.M."/>
            <person name="Badger J.H."/>
            <person name="Beszteri B."/>
            <person name="Billiau K."/>
            <person name="Bonnet E."/>
            <person name="Bothwell J.H."/>
            <person name="Bowler C."/>
            <person name="Boyen C."/>
            <person name="Brownlee C."/>
            <person name="Carrano C.J."/>
            <person name="Charrier B."/>
            <person name="Cho G.Y."/>
            <person name="Coelho S.M."/>
            <person name="Collen J."/>
            <person name="Corre E."/>
            <person name="Da Silva C."/>
            <person name="Delage L."/>
            <person name="Delaroque N."/>
            <person name="Dittami S.M."/>
            <person name="Doulbeau S."/>
            <person name="Elias M."/>
            <person name="Farnham G."/>
            <person name="Gachon C.M."/>
            <person name="Gschloessl B."/>
            <person name="Heesch S."/>
            <person name="Jabbari K."/>
            <person name="Jubin C."/>
            <person name="Kawai H."/>
            <person name="Kimura K."/>
            <person name="Kloareg B."/>
            <person name="Kupper F.C."/>
            <person name="Lang D."/>
            <person name="Le Bail A."/>
            <person name="Leblanc C."/>
            <person name="Lerouge P."/>
            <person name="Lohr M."/>
            <person name="Lopez P.J."/>
            <person name="Martens C."/>
            <person name="Maumus F."/>
            <person name="Michel G."/>
            <person name="Miranda-Saavedra D."/>
            <person name="Morales J."/>
            <person name="Moreau H."/>
            <person name="Motomura T."/>
            <person name="Nagasato C."/>
            <person name="Napoli C.A."/>
            <person name="Nelson D.R."/>
            <person name="Nyvall-Collen P."/>
            <person name="Peters A.F."/>
            <person name="Pommier C."/>
            <person name="Potin P."/>
            <person name="Poulain J."/>
            <person name="Quesneville H."/>
            <person name="Read B."/>
            <person name="Rensing S.A."/>
            <person name="Ritter A."/>
            <person name="Rousvoal S."/>
            <person name="Samanta M."/>
            <person name="Samson G."/>
            <person name="Schroeder D.C."/>
            <person name="Segurens B."/>
            <person name="Strittmatter M."/>
            <person name="Tonon T."/>
            <person name="Tregear J.W."/>
            <person name="Valentin K."/>
            <person name="von Dassow P."/>
            <person name="Yamagishi T."/>
            <person name="Van de Peer Y."/>
            <person name="Wincker P."/>
        </authorList>
    </citation>
    <scope>NUCLEOTIDE SEQUENCE [LARGE SCALE GENOMIC DNA]</scope>
    <source>
        <strain evidence="3">Ec32 / CCAP1310/4</strain>
    </source>
</reference>
<accession>D8LFW9</accession>
<sequence>MQLESPLLVGKGGSDRGQERIDPFPVCSTGQRCPPSQDHGHCVGAQHAGEGFLWLSRAAGGGLRGRGDRALARGGLHVHAEANHPQLEEL</sequence>